<dbReference type="RefSeq" id="WP_246423664.1">
    <property type="nucleotide sequence ID" value="NZ_JACIGI010000012.1"/>
</dbReference>
<dbReference type="PROSITE" id="PS50931">
    <property type="entry name" value="HTH_LYSR"/>
    <property type="match status" value="1"/>
</dbReference>
<dbReference type="EMBL" id="JACIGI010000012">
    <property type="protein sequence ID" value="MBB4286108.1"/>
    <property type="molecule type" value="Genomic_DNA"/>
</dbReference>
<comment type="similarity">
    <text evidence="1">Belongs to the LysR transcriptional regulatory family.</text>
</comment>
<dbReference type="InterPro" id="IPR005119">
    <property type="entry name" value="LysR_subst-bd"/>
</dbReference>
<dbReference type="GO" id="GO:0003700">
    <property type="term" value="F:DNA-binding transcription factor activity"/>
    <property type="evidence" value="ECO:0007669"/>
    <property type="project" value="InterPro"/>
</dbReference>
<dbReference type="AlphaFoldDB" id="A0A7W6WKX5"/>
<dbReference type="PANTHER" id="PTHR30537">
    <property type="entry name" value="HTH-TYPE TRANSCRIPTIONAL REGULATOR"/>
    <property type="match status" value="1"/>
</dbReference>
<protein>
    <submittedName>
        <fullName evidence="6">DNA-binding transcriptional LysR family regulator</fullName>
    </submittedName>
</protein>
<dbReference type="Pfam" id="PF00126">
    <property type="entry name" value="HTH_1"/>
    <property type="match status" value="1"/>
</dbReference>
<dbReference type="PANTHER" id="PTHR30537:SF5">
    <property type="entry name" value="HTH-TYPE TRANSCRIPTIONAL ACTIVATOR TTDR-RELATED"/>
    <property type="match status" value="1"/>
</dbReference>
<keyword evidence="7" id="KW-1185">Reference proteome</keyword>
<dbReference type="PRINTS" id="PR00039">
    <property type="entry name" value="HTHLYSR"/>
</dbReference>
<dbReference type="Gene3D" id="1.10.10.10">
    <property type="entry name" value="Winged helix-like DNA-binding domain superfamily/Winged helix DNA-binding domain"/>
    <property type="match status" value="1"/>
</dbReference>
<dbReference type="FunFam" id="1.10.10.10:FF:000001">
    <property type="entry name" value="LysR family transcriptional regulator"/>
    <property type="match status" value="1"/>
</dbReference>
<dbReference type="CDD" id="cd08422">
    <property type="entry name" value="PBP2_CrgA_like"/>
    <property type="match status" value="1"/>
</dbReference>
<keyword evidence="2" id="KW-0805">Transcription regulation</keyword>
<dbReference type="Proteomes" id="UP000555728">
    <property type="component" value="Unassembled WGS sequence"/>
</dbReference>
<dbReference type="InterPro" id="IPR000847">
    <property type="entry name" value="LysR_HTH_N"/>
</dbReference>
<evidence type="ECO:0000256" key="3">
    <source>
        <dbReference type="ARBA" id="ARBA00023125"/>
    </source>
</evidence>
<evidence type="ECO:0000313" key="7">
    <source>
        <dbReference type="Proteomes" id="UP000555728"/>
    </source>
</evidence>
<reference evidence="6 7" key="1">
    <citation type="submission" date="2020-08" db="EMBL/GenBank/DDBJ databases">
        <title>Genome sequencing of Purple Non-Sulfur Bacteria from various extreme environments.</title>
        <authorList>
            <person name="Mayer M."/>
        </authorList>
    </citation>
    <scope>NUCLEOTIDE SEQUENCE [LARGE SCALE GENOMIC DNA]</scope>
    <source>
        <strain evidence="6 7">JA135</strain>
    </source>
</reference>
<keyword evidence="4" id="KW-0804">Transcription</keyword>
<dbReference type="InterPro" id="IPR036390">
    <property type="entry name" value="WH_DNA-bd_sf"/>
</dbReference>
<organism evidence="6 7">
    <name type="scientific">Roseospira goensis</name>
    <dbReference type="NCBI Taxonomy" id="391922"/>
    <lineage>
        <taxon>Bacteria</taxon>
        <taxon>Pseudomonadati</taxon>
        <taxon>Pseudomonadota</taxon>
        <taxon>Alphaproteobacteria</taxon>
        <taxon>Rhodospirillales</taxon>
        <taxon>Rhodospirillaceae</taxon>
        <taxon>Roseospira</taxon>
    </lineage>
</organism>
<dbReference type="Gene3D" id="3.40.190.290">
    <property type="match status" value="1"/>
</dbReference>
<comment type="caution">
    <text evidence="6">The sequence shown here is derived from an EMBL/GenBank/DDBJ whole genome shotgun (WGS) entry which is preliminary data.</text>
</comment>
<keyword evidence="3 6" id="KW-0238">DNA-binding</keyword>
<dbReference type="SUPFAM" id="SSF53850">
    <property type="entry name" value="Periplasmic binding protein-like II"/>
    <property type="match status" value="1"/>
</dbReference>
<dbReference type="GO" id="GO:0043565">
    <property type="term" value="F:sequence-specific DNA binding"/>
    <property type="evidence" value="ECO:0007669"/>
    <property type="project" value="TreeGrafter"/>
</dbReference>
<evidence type="ECO:0000256" key="4">
    <source>
        <dbReference type="ARBA" id="ARBA00023163"/>
    </source>
</evidence>
<feature type="domain" description="HTH lysR-type" evidence="5">
    <location>
        <begin position="1"/>
        <end position="53"/>
    </location>
</feature>
<sequence length="295" mass="32213">MLTFVRIVEAGGITGAAARLNVAKSAVSRRLADLETRLGVQLVTRTTRRLTPTETGRAFYERCVRILADVEEAEQAVSAAHADLRGTLRIAAPLSFGVRHLSPALAAFVETHPAVSVDLDLNDRAVNLVEEGFDLAIRIGRLGDSSLIARRLTAVRRVVVASPRWWATHGHPTRPADLAHHVALSYANVPESETWGFVRADGGSVPPVRIRANNGDILADMAEAGHGITLLPTFLCYERIAAGRLEPVLPQVAFPPLDAVVLYPPTRHLSHRVRAFIDFIARRFGDPPYWDEGLP</sequence>
<accession>A0A7W6WKX5</accession>
<evidence type="ECO:0000256" key="2">
    <source>
        <dbReference type="ARBA" id="ARBA00023015"/>
    </source>
</evidence>
<proteinExistence type="inferred from homology"/>
<evidence type="ECO:0000313" key="6">
    <source>
        <dbReference type="EMBL" id="MBB4286108.1"/>
    </source>
</evidence>
<gene>
    <name evidence="6" type="ORF">GGD88_001833</name>
</gene>
<dbReference type="GO" id="GO:0006351">
    <property type="term" value="P:DNA-templated transcription"/>
    <property type="evidence" value="ECO:0007669"/>
    <property type="project" value="TreeGrafter"/>
</dbReference>
<dbReference type="InterPro" id="IPR036388">
    <property type="entry name" value="WH-like_DNA-bd_sf"/>
</dbReference>
<dbReference type="InterPro" id="IPR058163">
    <property type="entry name" value="LysR-type_TF_proteobact-type"/>
</dbReference>
<evidence type="ECO:0000259" key="5">
    <source>
        <dbReference type="PROSITE" id="PS50931"/>
    </source>
</evidence>
<name>A0A7W6WKX5_9PROT</name>
<evidence type="ECO:0000256" key="1">
    <source>
        <dbReference type="ARBA" id="ARBA00009437"/>
    </source>
</evidence>
<dbReference type="SUPFAM" id="SSF46785">
    <property type="entry name" value="Winged helix' DNA-binding domain"/>
    <property type="match status" value="1"/>
</dbReference>
<dbReference type="Pfam" id="PF03466">
    <property type="entry name" value="LysR_substrate"/>
    <property type="match status" value="1"/>
</dbReference>